<accession>A0A2S5DGS9</accession>
<reference evidence="4" key="1">
    <citation type="submission" date="2018-02" db="EMBL/GenBank/DDBJ databases">
        <authorList>
            <person name="O'Hara-Hanley K."/>
            <person name="Soby S."/>
        </authorList>
    </citation>
    <scope>NUCLEOTIDE SEQUENCE [LARGE SCALE GENOMIC DNA]</scope>
    <source>
        <strain evidence="4">MWU14-2602</strain>
    </source>
</reference>
<dbReference type="Gene3D" id="3.40.190.10">
    <property type="entry name" value="Periplasmic binding protein-like II"/>
    <property type="match status" value="2"/>
</dbReference>
<protein>
    <recommendedName>
        <fullName evidence="2">PBP domain-containing protein</fullName>
    </recommendedName>
</protein>
<organism evidence="3 4">
    <name type="scientific">Chromobacterium alticapitis</name>
    <dbReference type="NCBI Taxonomy" id="2073169"/>
    <lineage>
        <taxon>Bacteria</taxon>
        <taxon>Pseudomonadati</taxon>
        <taxon>Pseudomonadota</taxon>
        <taxon>Betaproteobacteria</taxon>
        <taxon>Neisseriales</taxon>
        <taxon>Chromobacteriaceae</taxon>
        <taxon>Chromobacterium</taxon>
    </lineage>
</organism>
<dbReference type="OrthoDB" id="4008270at2"/>
<dbReference type="PANTHER" id="PTHR30570">
    <property type="entry name" value="PERIPLASMIC PHOSPHATE BINDING COMPONENT OF PHOSPHATE ABC TRANSPORTER"/>
    <property type="match status" value="1"/>
</dbReference>
<dbReference type="InterPro" id="IPR024370">
    <property type="entry name" value="PBP_domain"/>
</dbReference>
<dbReference type="PANTHER" id="PTHR30570:SF1">
    <property type="entry name" value="PHOSPHATE-BINDING PROTEIN PSTS"/>
    <property type="match status" value="1"/>
</dbReference>
<dbReference type="InterPro" id="IPR050811">
    <property type="entry name" value="Phosphate_ABC_transporter"/>
</dbReference>
<dbReference type="Pfam" id="PF12849">
    <property type="entry name" value="PBP_like_2"/>
    <property type="match status" value="1"/>
</dbReference>
<keyword evidence="1" id="KW-0732">Signal</keyword>
<dbReference type="AlphaFoldDB" id="A0A2S5DGS9"/>
<sequence>MSIASLLSRPSRSLRLYALLALAVATLSTLALALRPSPAPLPLIVAGSGQLQTLLRDLAAAYGQSGGIQIEGGGSEAGLAALRRGVADLAAVSQSLPDWQDDTQTHFHLLARNSIAFIVNRSSSLRGLSQGQLQSVLTGKIVNWKALGGQDAVIRLLTRREASPTRQFVEESVLGHHNLSGLAEPLDSADEMMRAVENDPNALGYVSLQEARQSRRVVLLAVDGVPFSRATILSGRYPYVQDLYLVSLGDESAPRAAPLLAWLKTPQAQETIERHQLISVY</sequence>
<comment type="caution">
    <text evidence="3">The sequence shown here is derived from an EMBL/GenBank/DDBJ whole genome shotgun (WGS) entry which is preliminary data.</text>
</comment>
<name>A0A2S5DGS9_9NEIS</name>
<dbReference type="Proteomes" id="UP000237082">
    <property type="component" value="Unassembled WGS sequence"/>
</dbReference>
<evidence type="ECO:0000313" key="4">
    <source>
        <dbReference type="Proteomes" id="UP000237082"/>
    </source>
</evidence>
<gene>
    <name evidence="3" type="ORF">C2I19_09005</name>
</gene>
<feature type="domain" description="PBP" evidence="2">
    <location>
        <begin position="43"/>
        <end position="258"/>
    </location>
</feature>
<dbReference type="SUPFAM" id="SSF53850">
    <property type="entry name" value="Periplasmic binding protein-like II"/>
    <property type="match status" value="1"/>
</dbReference>
<keyword evidence="4" id="KW-1185">Reference proteome</keyword>
<evidence type="ECO:0000313" key="3">
    <source>
        <dbReference type="EMBL" id="POZ62296.1"/>
    </source>
</evidence>
<proteinExistence type="predicted"/>
<dbReference type="EMBL" id="PQWB01000032">
    <property type="protein sequence ID" value="POZ62296.1"/>
    <property type="molecule type" value="Genomic_DNA"/>
</dbReference>
<evidence type="ECO:0000259" key="2">
    <source>
        <dbReference type="Pfam" id="PF12849"/>
    </source>
</evidence>
<evidence type="ECO:0000256" key="1">
    <source>
        <dbReference type="ARBA" id="ARBA00022729"/>
    </source>
</evidence>
<dbReference type="RefSeq" id="WP_103902370.1">
    <property type="nucleotide sequence ID" value="NZ_PQWB01000032.1"/>
</dbReference>